<organism evidence="1 2">
    <name type="scientific">Crocosphaera subtropica (strain ATCC 51142 / BH68)</name>
    <name type="common">Cyanothece sp. (strain ATCC 51142)</name>
    <dbReference type="NCBI Taxonomy" id="43989"/>
    <lineage>
        <taxon>Bacteria</taxon>
        <taxon>Bacillati</taxon>
        <taxon>Cyanobacteriota</taxon>
        <taxon>Cyanophyceae</taxon>
        <taxon>Oscillatoriophycideae</taxon>
        <taxon>Chroococcales</taxon>
        <taxon>Aphanothecaceae</taxon>
        <taxon>Crocosphaera</taxon>
        <taxon>Crocosphaera subtropica</taxon>
    </lineage>
</organism>
<dbReference type="EMBL" id="CP000806">
    <property type="protein sequence ID" value="ACB50073.1"/>
    <property type="molecule type" value="Genomic_DNA"/>
</dbReference>
<reference evidence="1 2" key="1">
    <citation type="journal article" date="2008" name="Proc. Natl. Acad. Sci. U.S.A.">
        <title>The genome of Cyanothece 51142, a unicellular diazotrophic cyanobacterium important in the marine nitrogen cycle.</title>
        <authorList>
            <person name="Welsh E.A."/>
            <person name="Liberton M."/>
            <person name="Stoeckel J."/>
            <person name="Loh T."/>
            <person name="Elvitigala T."/>
            <person name="Wang C."/>
            <person name="Wollam A."/>
            <person name="Fulton R.S."/>
            <person name="Clifton S.W."/>
            <person name="Jacobs J.M."/>
            <person name="Aurora R."/>
            <person name="Ghosh B.K."/>
            <person name="Sherman L.A."/>
            <person name="Smith R.D."/>
            <person name="Wilson R.K."/>
            <person name="Pakrasi H.B."/>
        </authorList>
    </citation>
    <scope>NUCLEOTIDE SEQUENCE [LARGE SCALE GENOMIC DNA]</scope>
    <source>
        <strain evidence="2">ATCC 51142 / BH68</strain>
    </source>
</reference>
<dbReference type="KEGG" id="cyt:cce_0722"/>
<dbReference type="AlphaFoldDB" id="B1WR15"/>
<evidence type="ECO:0008006" key="3">
    <source>
        <dbReference type="Google" id="ProtNLM"/>
    </source>
</evidence>
<protein>
    <recommendedName>
        <fullName evidence="3">Ribbon-helix-helix protein CopG domain-containing protein</fullName>
    </recommendedName>
</protein>
<name>B1WR15_CROS5</name>
<proteinExistence type="predicted"/>
<keyword evidence="2" id="KW-1185">Reference proteome</keyword>
<gene>
    <name evidence="1" type="ordered locus">cce_0722</name>
</gene>
<dbReference type="RefSeq" id="WP_009545964.1">
    <property type="nucleotide sequence ID" value="NC_010546.1"/>
</dbReference>
<sequence>MILEGKDKMIERESNTMDSIISFRILDKDKTKLMDILDQKNITLSKLMRNLIRKEIANYFVVKNSNQV</sequence>
<dbReference type="Proteomes" id="UP000001203">
    <property type="component" value="Chromosome circular"/>
</dbReference>
<evidence type="ECO:0000313" key="2">
    <source>
        <dbReference type="Proteomes" id="UP000001203"/>
    </source>
</evidence>
<accession>B1WR15</accession>
<evidence type="ECO:0000313" key="1">
    <source>
        <dbReference type="EMBL" id="ACB50073.1"/>
    </source>
</evidence>
<dbReference type="HOGENOM" id="CLU_2786915_0_0_3"/>